<gene>
    <name evidence="7" type="ORF">GCM10009749_22020</name>
</gene>
<evidence type="ECO:0000256" key="6">
    <source>
        <dbReference type="SAM" id="Phobius"/>
    </source>
</evidence>
<evidence type="ECO:0000256" key="2">
    <source>
        <dbReference type="ARBA" id="ARBA00022475"/>
    </source>
</evidence>
<dbReference type="EMBL" id="BAAANJ010000007">
    <property type="protein sequence ID" value="GAA1812396.1"/>
    <property type="molecule type" value="Genomic_DNA"/>
</dbReference>
<feature type="transmembrane region" description="Helical" evidence="6">
    <location>
        <begin position="139"/>
        <end position="159"/>
    </location>
</feature>
<feature type="transmembrane region" description="Helical" evidence="6">
    <location>
        <begin position="202"/>
        <end position="221"/>
    </location>
</feature>
<accession>A0ABN2M7T3</accession>
<keyword evidence="3 6" id="KW-0812">Transmembrane</keyword>
<evidence type="ECO:0000313" key="7">
    <source>
        <dbReference type="EMBL" id="GAA1812396.1"/>
    </source>
</evidence>
<evidence type="ECO:0008006" key="9">
    <source>
        <dbReference type="Google" id="ProtNLM"/>
    </source>
</evidence>
<proteinExistence type="predicted"/>
<evidence type="ECO:0000256" key="1">
    <source>
        <dbReference type="ARBA" id="ARBA00004651"/>
    </source>
</evidence>
<comment type="subcellular location">
    <subcellularLocation>
        <location evidence="1">Cell membrane</location>
        <topology evidence="1">Multi-pass membrane protein</topology>
    </subcellularLocation>
</comment>
<evidence type="ECO:0000256" key="3">
    <source>
        <dbReference type="ARBA" id="ARBA00022692"/>
    </source>
</evidence>
<evidence type="ECO:0000313" key="8">
    <source>
        <dbReference type="Proteomes" id="UP001500002"/>
    </source>
</evidence>
<keyword evidence="2" id="KW-1003">Cell membrane</keyword>
<evidence type="ECO:0000256" key="5">
    <source>
        <dbReference type="ARBA" id="ARBA00023136"/>
    </source>
</evidence>
<name>A0ABN2M7T3_9MICO</name>
<keyword evidence="8" id="KW-1185">Reference proteome</keyword>
<sequence>MAQLPVNRLARAGVRSVAGRFVMRALRDIRELELFDRAMTLAAQAFTSILPVLIVAGSLRGSLNPEANSLVANNLGLDDRTADLVQQSMPQQVEGVTLTQVIAALLLIVAATSFARALERCFLRIWKTPKAGIRFAWRWVAGIVAIVIGLLVVVATRNIVRGTDAISVLEFILEAAIWSALWWIASWVVVNRSISLRALLPGSVLAGLGFAVATVVGRGYLPGALAASAEQFGVLGLAFSYIGWLFVLMSVLLIAVTIGRVIHLALIGQLWSRSGEAAEARTSTHRGLP</sequence>
<dbReference type="InterPro" id="IPR017039">
    <property type="entry name" value="Virul_fac_BrkB"/>
</dbReference>
<feature type="transmembrane region" description="Helical" evidence="6">
    <location>
        <begin position="241"/>
        <end position="266"/>
    </location>
</feature>
<feature type="transmembrane region" description="Helical" evidence="6">
    <location>
        <begin position="171"/>
        <end position="190"/>
    </location>
</feature>
<dbReference type="RefSeq" id="WP_344296129.1">
    <property type="nucleotide sequence ID" value="NZ_BAAANJ010000007.1"/>
</dbReference>
<dbReference type="Pfam" id="PF03631">
    <property type="entry name" value="Virul_fac_BrkB"/>
    <property type="match status" value="1"/>
</dbReference>
<keyword evidence="5 6" id="KW-0472">Membrane</keyword>
<reference evidence="7 8" key="1">
    <citation type="journal article" date="2019" name="Int. J. Syst. Evol. Microbiol.">
        <title>The Global Catalogue of Microorganisms (GCM) 10K type strain sequencing project: providing services to taxonomists for standard genome sequencing and annotation.</title>
        <authorList>
            <consortium name="The Broad Institute Genomics Platform"/>
            <consortium name="The Broad Institute Genome Sequencing Center for Infectious Disease"/>
            <person name="Wu L."/>
            <person name="Ma J."/>
        </authorList>
    </citation>
    <scope>NUCLEOTIDE SEQUENCE [LARGE SCALE GENOMIC DNA]</scope>
    <source>
        <strain evidence="7 8">JCM 14322</strain>
    </source>
</reference>
<feature type="transmembrane region" description="Helical" evidence="6">
    <location>
        <begin position="98"/>
        <end position="118"/>
    </location>
</feature>
<evidence type="ECO:0000256" key="4">
    <source>
        <dbReference type="ARBA" id="ARBA00022989"/>
    </source>
</evidence>
<organism evidence="7 8">
    <name type="scientific">Agromyces neolithicus</name>
    <dbReference type="NCBI Taxonomy" id="269420"/>
    <lineage>
        <taxon>Bacteria</taxon>
        <taxon>Bacillati</taxon>
        <taxon>Actinomycetota</taxon>
        <taxon>Actinomycetes</taxon>
        <taxon>Micrococcales</taxon>
        <taxon>Microbacteriaceae</taxon>
        <taxon>Agromyces</taxon>
    </lineage>
</organism>
<comment type="caution">
    <text evidence="7">The sequence shown here is derived from an EMBL/GenBank/DDBJ whole genome shotgun (WGS) entry which is preliminary data.</text>
</comment>
<keyword evidence="4 6" id="KW-1133">Transmembrane helix</keyword>
<dbReference type="Proteomes" id="UP001500002">
    <property type="component" value="Unassembled WGS sequence"/>
</dbReference>
<protein>
    <recommendedName>
        <fullName evidence="9">YihY/virulence factor BrkB family protein</fullName>
    </recommendedName>
</protein>